<reference evidence="8 9" key="1">
    <citation type="submission" date="2015-09" db="EMBL/GenBank/DDBJ databases">
        <authorList>
            <consortium name="Pathogen Informatics"/>
        </authorList>
    </citation>
    <scope>NUCLEOTIDE SEQUENCE [LARGE SCALE GENOMIC DNA]</scope>
    <source>
        <strain evidence="8 9">2789STDY5834875</strain>
    </source>
</reference>
<feature type="transmembrane region" description="Helical" evidence="7">
    <location>
        <begin position="323"/>
        <end position="343"/>
    </location>
</feature>
<dbReference type="OrthoDB" id="9811110at2"/>
<keyword evidence="4 7" id="KW-0812">Transmembrane</keyword>
<proteinExistence type="predicted"/>
<feature type="transmembrane region" description="Helical" evidence="7">
    <location>
        <begin position="59"/>
        <end position="80"/>
    </location>
</feature>
<comment type="subcellular location">
    <subcellularLocation>
        <location evidence="1">Cell membrane</location>
        <topology evidence="1">Multi-pass membrane protein</topology>
    </subcellularLocation>
</comment>
<accession>A0A174YJ48</accession>
<feature type="transmembrane region" description="Helical" evidence="7">
    <location>
        <begin position="138"/>
        <end position="155"/>
    </location>
</feature>
<dbReference type="GO" id="GO:0042910">
    <property type="term" value="F:xenobiotic transmembrane transporter activity"/>
    <property type="evidence" value="ECO:0007669"/>
    <property type="project" value="InterPro"/>
</dbReference>
<dbReference type="EMBL" id="CZBU01000001">
    <property type="protein sequence ID" value="CUQ75143.1"/>
    <property type="molecule type" value="Genomic_DNA"/>
</dbReference>
<dbReference type="PIRSF" id="PIRSF006603">
    <property type="entry name" value="DinF"/>
    <property type="match status" value="1"/>
</dbReference>
<evidence type="ECO:0000313" key="8">
    <source>
        <dbReference type="EMBL" id="CUQ75143.1"/>
    </source>
</evidence>
<feature type="transmembrane region" description="Helical" evidence="7">
    <location>
        <begin position="391"/>
        <end position="412"/>
    </location>
</feature>
<dbReference type="InterPro" id="IPR052031">
    <property type="entry name" value="Membrane_Transporter-Flippase"/>
</dbReference>
<dbReference type="PANTHER" id="PTHR43549">
    <property type="entry name" value="MULTIDRUG RESISTANCE PROTEIN YPNP-RELATED"/>
    <property type="match status" value="1"/>
</dbReference>
<feature type="transmembrane region" description="Helical" evidence="7">
    <location>
        <begin position="20"/>
        <end position="39"/>
    </location>
</feature>
<evidence type="ECO:0000256" key="1">
    <source>
        <dbReference type="ARBA" id="ARBA00004651"/>
    </source>
</evidence>
<feature type="transmembrane region" description="Helical" evidence="7">
    <location>
        <begin position="363"/>
        <end position="384"/>
    </location>
</feature>
<feature type="transmembrane region" description="Helical" evidence="7">
    <location>
        <begin position="100"/>
        <end position="118"/>
    </location>
</feature>
<protein>
    <submittedName>
        <fullName evidence="8">Multidrug export protein mepA</fullName>
    </submittedName>
</protein>
<dbReference type="NCBIfam" id="TIGR00797">
    <property type="entry name" value="matE"/>
    <property type="match status" value="1"/>
</dbReference>
<keyword evidence="6 7" id="KW-0472">Membrane</keyword>
<name>A0A174YJ48_9FIRM</name>
<dbReference type="CDD" id="cd13144">
    <property type="entry name" value="MATE_like_4"/>
    <property type="match status" value="1"/>
</dbReference>
<feature type="transmembrane region" description="Helical" evidence="7">
    <location>
        <begin position="197"/>
        <end position="223"/>
    </location>
</feature>
<dbReference type="GO" id="GO:0005886">
    <property type="term" value="C:plasma membrane"/>
    <property type="evidence" value="ECO:0007669"/>
    <property type="project" value="UniProtKB-SubCell"/>
</dbReference>
<evidence type="ECO:0000256" key="6">
    <source>
        <dbReference type="ARBA" id="ARBA00023136"/>
    </source>
</evidence>
<dbReference type="GO" id="GO:0015297">
    <property type="term" value="F:antiporter activity"/>
    <property type="evidence" value="ECO:0007669"/>
    <property type="project" value="InterPro"/>
</dbReference>
<dbReference type="RefSeq" id="WP_022098116.1">
    <property type="nucleotide sequence ID" value="NZ_CZBU01000001.1"/>
</dbReference>
<dbReference type="Proteomes" id="UP000095621">
    <property type="component" value="Unassembled WGS sequence"/>
</dbReference>
<feature type="transmembrane region" description="Helical" evidence="7">
    <location>
        <begin position="244"/>
        <end position="269"/>
    </location>
</feature>
<keyword evidence="2" id="KW-0813">Transport</keyword>
<evidence type="ECO:0000256" key="7">
    <source>
        <dbReference type="SAM" id="Phobius"/>
    </source>
</evidence>
<keyword evidence="5 7" id="KW-1133">Transmembrane helix</keyword>
<dbReference type="PANTHER" id="PTHR43549:SF2">
    <property type="entry name" value="MULTIDRUG RESISTANCE PROTEIN NORM-RELATED"/>
    <property type="match status" value="1"/>
</dbReference>
<feature type="transmembrane region" description="Helical" evidence="7">
    <location>
        <begin position="289"/>
        <end position="311"/>
    </location>
</feature>
<dbReference type="Pfam" id="PF01554">
    <property type="entry name" value="MatE"/>
    <property type="match status" value="2"/>
</dbReference>
<evidence type="ECO:0000256" key="3">
    <source>
        <dbReference type="ARBA" id="ARBA00022475"/>
    </source>
</evidence>
<sequence>MSNTMKENKMGTMPVNKLLINMALPMMISMLVQALYNIVDSIFVARISEEALTAVSMAFPMQNLMIGVAGGVGVGTNALLSRALGEGRHEEADKMAVQGIFITACSYIIFLAIGLFFAREFFVIQGANEVIADYGYDYLSVILIVSFGCLFQMIFERLLQATGRTFYSMITQGTGAIINIILDPILIFGLFGAPKLGIVGAAVATVAGQIVAAVMAVIFNIKVNKEIHITFKGFRPSGKRIGNILFIGIPSVIMMAIGSVMTFCMNKILVVFTSTAVAVFGVYFKLQSFAFMPIFGMNSGMVPIIAFNYGAKREDRVIQTLKLAVMYAEIIMILFMIAVQIFPVPMLSIFSASSDMIRMGVPALRTISISFIFAGICIICSSFFQALGSSIYSMLVSFVRQIIFLVPCAYIFSRTGNVNLVWWAWPIAELASVALSVFFFVRVKKKKFGFMEQ</sequence>
<organism evidence="8 9">
    <name type="scientific">Lachnospira eligens</name>
    <dbReference type="NCBI Taxonomy" id="39485"/>
    <lineage>
        <taxon>Bacteria</taxon>
        <taxon>Bacillati</taxon>
        <taxon>Bacillota</taxon>
        <taxon>Clostridia</taxon>
        <taxon>Lachnospirales</taxon>
        <taxon>Lachnospiraceae</taxon>
        <taxon>Lachnospira</taxon>
    </lineage>
</organism>
<evidence type="ECO:0000256" key="4">
    <source>
        <dbReference type="ARBA" id="ARBA00022692"/>
    </source>
</evidence>
<feature type="transmembrane region" description="Helical" evidence="7">
    <location>
        <begin position="424"/>
        <end position="443"/>
    </location>
</feature>
<keyword evidence="3" id="KW-1003">Cell membrane</keyword>
<evidence type="ECO:0000256" key="2">
    <source>
        <dbReference type="ARBA" id="ARBA00022448"/>
    </source>
</evidence>
<dbReference type="InterPro" id="IPR002528">
    <property type="entry name" value="MATE_fam"/>
</dbReference>
<dbReference type="AlphaFoldDB" id="A0A174YJ48"/>
<feature type="transmembrane region" description="Helical" evidence="7">
    <location>
        <begin position="167"/>
        <end position="191"/>
    </location>
</feature>
<dbReference type="InterPro" id="IPR048279">
    <property type="entry name" value="MdtK-like"/>
</dbReference>
<evidence type="ECO:0000313" key="9">
    <source>
        <dbReference type="Proteomes" id="UP000095621"/>
    </source>
</evidence>
<gene>
    <name evidence="8" type="primary">mepA_6</name>
    <name evidence="8" type="ORF">ERS852490_00345</name>
</gene>
<evidence type="ECO:0000256" key="5">
    <source>
        <dbReference type="ARBA" id="ARBA00022989"/>
    </source>
</evidence>